<comment type="function">
    <text evidence="1">Involved in the catabolism of quinolinic acid (QA).</text>
</comment>
<dbReference type="SUPFAM" id="SSF51690">
    <property type="entry name" value="Nicotinate/Quinolinate PRTase C-terminal domain-like"/>
    <property type="match status" value="1"/>
</dbReference>
<comment type="similarity">
    <text evidence="3 10">Belongs to the NadC/ModD family.</text>
</comment>
<evidence type="ECO:0000259" key="12">
    <source>
        <dbReference type="Pfam" id="PF02749"/>
    </source>
</evidence>
<evidence type="ECO:0000256" key="4">
    <source>
        <dbReference type="ARBA" id="ARBA00011944"/>
    </source>
</evidence>
<accession>A0ABQ7HDD2</accession>
<evidence type="ECO:0000313" key="14">
    <source>
        <dbReference type="Proteomes" id="UP000773850"/>
    </source>
</evidence>
<protein>
    <recommendedName>
        <fullName evidence="4">nicotinate-nucleotide diphosphorylase (carboxylating)</fullName>
        <ecNumber evidence="4">2.4.2.19</ecNumber>
    </recommendedName>
    <alternativeName>
        <fullName evidence="8">Quinolinate phosphoribosyltransferase [decarboxylating]</fullName>
    </alternativeName>
</protein>
<evidence type="ECO:0000256" key="5">
    <source>
        <dbReference type="ARBA" id="ARBA00022642"/>
    </source>
</evidence>
<dbReference type="InterPro" id="IPR037128">
    <property type="entry name" value="Quinolinate_PRibosylTase_N_sf"/>
</dbReference>
<dbReference type="InterPro" id="IPR013785">
    <property type="entry name" value="Aldolase_TIM"/>
</dbReference>
<dbReference type="PANTHER" id="PTHR32179">
    <property type="entry name" value="NICOTINATE-NUCLEOTIDE PYROPHOSPHORYLASE [CARBOXYLATING]"/>
    <property type="match status" value="1"/>
</dbReference>
<dbReference type="InterPro" id="IPR022412">
    <property type="entry name" value="Quinolinate_PRibosylTrfase_N"/>
</dbReference>
<proteinExistence type="inferred from homology"/>
<dbReference type="Pfam" id="PF02749">
    <property type="entry name" value="QRPTase_N"/>
    <property type="match status" value="1"/>
</dbReference>
<gene>
    <name evidence="13" type="ORF">GS8_2339</name>
</gene>
<dbReference type="InterPro" id="IPR027277">
    <property type="entry name" value="NadC/ModD"/>
</dbReference>
<evidence type="ECO:0000256" key="1">
    <source>
        <dbReference type="ARBA" id="ARBA00003237"/>
    </source>
</evidence>
<comment type="caution">
    <text evidence="13">The sequence shown here is derived from an EMBL/GenBank/DDBJ whole genome shotgun (WGS) entry which is preliminary data.</text>
</comment>
<dbReference type="InterPro" id="IPR004393">
    <property type="entry name" value="NadC"/>
</dbReference>
<sequence length="296" mass="31783">MGLFAGWTVNEPSEQRGGWDMNEVKLEQLLRQFFLEDIGDGDITCETVFPADERAAGVFAAKADGVIAGVGIIAAGYRLLDPRVEVSIMKRDGERVAAGEAIAAASGPVRALLSGERVILNLLQRLSGIATVTRQAVDLLGDSHTRICDTRKTTPGLRMLEKYAVTCGGGYNHRFGLYDGVMIKDNHIAFCGSIADAVKAVRERLGHMVKIEVETETEAEVLEAVEAGADVIMFDNRTPDEVRSFVRLVPKPIITEASGGITLANVAAYGATGVDYISLGCLTHSARALDISFDLQ</sequence>
<feature type="domain" description="Quinolinate phosphoribosyl transferase N-terminal" evidence="12">
    <location>
        <begin position="42"/>
        <end position="127"/>
    </location>
</feature>
<dbReference type="PANTHER" id="PTHR32179:SF3">
    <property type="entry name" value="NICOTINATE-NUCLEOTIDE PYROPHOSPHORYLASE [CARBOXYLATING]"/>
    <property type="match status" value="1"/>
</dbReference>
<dbReference type="InterPro" id="IPR036068">
    <property type="entry name" value="Nicotinate_pribotase-like_C"/>
</dbReference>
<comment type="pathway">
    <text evidence="2">Cofactor biosynthesis; NAD(+) biosynthesis; nicotinate D-ribonucleotide from quinolinate: step 1/1.</text>
</comment>
<evidence type="ECO:0000256" key="6">
    <source>
        <dbReference type="ARBA" id="ARBA00022676"/>
    </source>
</evidence>
<keyword evidence="6 10" id="KW-0328">Glycosyltransferase</keyword>
<evidence type="ECO:0000259" key="11">
    <source>
        <dbReference type="Pfam" id="PF01729"/>
    </source>
</evidence>
<evidence type="ECO:0000256" key="9">
    <source>
        <dbReference type="ARBA" id="ARBA00047445"/>
    </source>
</evidence>
<dbReference type="GO" id="GO:0016757">
    <property type="term" value="F:glycosyltransferase activity"/>
    <property type="evidence" value="ECO:0007669"/>
    <property type="project" value="UniProtKB-KW"/>
</dbReference>
<dbReference type="PIRSF" id="PIRSF006250">
    <property type="entry name" value="NadC_ModD"/>
    <property type="match status" value="1"/>
</dbReference>
<keyword evidence="14" id="KW-1185">Reference proteome</keyword>
<evidence type="ECO:0000256" key="2">
    <source>
        <dbReference type="ARBA" id="ARBA00004893"/>
    </source>
</evidence>
<reference evidence="13 14" key="1">
    <citation type="submission" date="2016-03" db="EMBL/GenBank/DDBJ databases">
        <title>Spore heat resistance.</title>
        <authorList>
            <person name="Boekhorst J."/>
            <person name="Berendsen E.M."/>
            <person name="Wells-Bennik M.H."/>
            <person name="Kuipers O.P."/>
        </authorList>
    </citation>
    <scope>NUCLEOTIDE SEQUENCE [LARGE SCALE GENOMIC DNA]</scope>
    <source>
        <strain evidence="13 14">GS8</strain>
    </source>
</reference>
<dbReference type="NCBIfam" id="TIGR00078">
    <property type="entry name" value="nadC"/>
    <property type="match status" value="1"/>
</dbReference>
<dbReference type="InterPro" id="IPR002638">
    <property type="entry name" value="Quinolinate_PRibosylTrfase_C"/>
</dbReference>
<evidence type="ECO:0000256" key="8">
    <source>
        <dbReference type="ARBA" id="ARBA00033102"/>
    </source>
</evidence>
<evidence type="ECO:0000256" key="3">
    <source>
        <dbReference type="ARBA" id="ARBA00009400"/>
    </source>
</evidence>
<feature type="domain" description="Quinolinate phosphoribosyl transferase C-terminal" evidence="11">
    <location>
        <begin position="129"/>
        <end position="293"/>
    </location>
</feature>
<comment type="catalytic activity">
    <reaction evidence="9">
        <text>nicotinate beta-D-ribonucleotide + CO2 + diphosphate = quinolinate + 5-phospho-alpha-D-ribose 1-diphosphate + 2 H(+)</text>
        <dbReference type="Rhea" id="RHEA:12733"/>
        <dbReference type="ChEBI" id="CHEBI:15378"/>
        <dbReference type="ChEBI" id="CHEBI:16526"/>
        <dbReference type="ChEBI" id="CHEBI:29959"/>
        <dbReference type="ChEBI" id="CHEBI:33019"/>
        <dbReference type="ChEBI" id="CHEBI:57502"/>
        <dbReference type="ChEBI" id="CHEBI:58017"/>
        <dbReference type="EC" id="2.4.2.19"/>
    </reaction>
</comment>
<keyword evidence="7 10" id="KW-0808">Transferase</keyword>
<evidence type="ECO:0000256" key="10">
    <source>
        <dbReference type="PIRNR" id="PIRNR006250"/>
    </source>
</evidence>
<dbReference type="Gene3D" id="3.90.1170.20">
    <property type="entry name" value="Quinolinate phosphoribosyl transferase, N-terminal domain"/>
    <property type="match status" value="1"/>
</dbReference>
<dbReference type="EMBL" id="LUCS01000028">
    <property type="protein sequence ID" value="KAF6510182.1"/>
    <property type="molecule type" value="Genomic_DNA"/>
</dbReference>
<organism evidence="13 14">
    <name type="scientific">Geobacillus stearothermophilus</name>
    <name type="common">Bacillus stearothermophilus</name>
    <dbReference type="NCBI Taxonomy" id="1422"/>
    <lineage>
        <taxon>Bacteria</taxon>
        <taxon>Bacillati</taxon>
        <taxon>Bacillota</taxon>
        <taxon>Bacilli</taxon>
        <taxon>Bacillales</taxon>
        <taxon>Anoxybacillaceae</taxon>
        <taxon>Geobacillus</taxon>
    </lineage>
</organism>
<dbReference type="CDD" id="cd01572">
    <property type="entry name" value="QPRTase"/>
    <property type="match status" value="1"/>
</dbReference>
<dbReference type="EC" id="2.4.2.19" evidence="4"/>
<dbReference type="Proteomes" id="UP000773850">
    <property type="component" value="Unassembled WGS sequence"/>
</dbReference>
<evidence type="ECO:0000256" key="7">
    <source>
        <dbReference type="ARBA" id="ARBA00022679"/>
    </source>
</evidence>
<dbReference type="Gene3D" id="3.20.20.70">
    <property type="entry name" value="Aldolase class I"/>
    <property type="match status" value="1"/>
</dbReference>
<evidence type="ECO:0000313" key="13">
    <source>
        <dbReference type="EMBL" id="KAF6510182.1"/>
    </source>
</evidence>
<keyword evidence="5" id="KW-0662">Pyridine nucleotide biosynthesis</keyword>
<dbReference type="Pfam" id="PF01729">
    <property type="entry name" value="QRPTase_C"/>
    <property type="match status" value="1"/>
</dbReference>
<name>A0ABQ7HDD2_GEOSE</name>
<dbReference type="SUPFAM" id="SSF54675">
    <property type="entry name" value="Nicotinate/Quinolinate PRTase N-terminal domain-like"/>
    <property type="match status" value="1"/>
</dbReference>